<evidence type="ECO:0000256" key="1">
    <source>
        <dbReference type="ARBA" id="ARBA00023015"/>
    </source>
</evidence>
<dbReference type="PROSITE" id="PS50949">
    <property type="entry name" value="HTH_GNTR"/>
    <property type="match status" value="1"/>
</dbReference>
<feature type="domain" description="HTH gntR-type" evidence="5">
    <location>
        <begin position="31"/>
        <end position="98"/>
    </location>
</feature>
<dbReference type="SUPFAM" id="SSF46785">
    <property type="entry name" value="Winged helix' DNA-binding domain"/>
    <property type="match status" value="1"/>
</dbReference>
<dbReference type="Gene3D" id="1.20.120.530">
    <property type="entry name" value="GntR ligand-binding domain-like"/>
    <property type="match status" value="1"/>
</dbReference>
<dbReference type="Gene3D" id="1.10.10.10">
    <property type="entry name" value="Winged helix-like DNA-binding domain superfamily/Winged helix DNA-binding domain"/>
    <property type="match status" value="2"/>
</dbReference>
<sequence>MPDLRKLGATGSMRGDGGQIERMNPEPKRPNYRHVELAQKILDIAGERSISPGERLAEQALASLCNVSRTPIRKALQVLADRGLVTPEAEGGYILAVDPAATARLDDTAATEGESEIHAAILRDLAAGRIAETQTIASLQRRYTVSRQTVQNALMKLSEGNLAERGAGQQWLLKQFAVSGDAAMRSYEFRLVTEPLAITLPDFRRDLSALTALRQSMLILKGMSEATFDRKLFERTDFDFHTLIAKSCGNPFMAEALVNHHRRRRTTPPAGHVAVFRLMQSNLEHLQILEQIERGQMELAADLMKVHLQLSRQQRPRIAGRGVPATFKIVSR</sequence>
<dbReference type="InterPro" id="IPR000524">
    <property type="entry name" value="Tscrpt_reg_HTH_GntR"/>
</dbReference>
<dbReference type="InterPro" id="IPR008920">
    <property type="entry name" value="TF_FadR/GntR_C"/>
</dbReference>
<dbReference type="SMART" id="SM00895">
    <property type="entry name" value="FCD"/>
    <property type="match status" value="1"/>
</dbReference>
<dbReference type="AlphaFoldDB" id="A0A285U1V4"/>
<dbReference type="Pfam" id="PF07729">
    <property type="entry name" value="FCD"/>
    <property type="match status" value="1"/>
</dbReference>
<dbReference type="PANTHER" id="PTHR43537:SF5">
    <property type="entry name" value="UXU OPERON TRANSCRIPTIONAL REGULATOR"/>
    <property type="match status" value="1"/>
</dbReference>
<dbReference type="EMBL" id="OBQD01000002">
    <property type="protein sequence ID" value="SOC35809.1"/>
    <property type="molecule type" value="Genomic_DNA"/>
</dbReference>
<dbReference type="GO" id="GO:0003677">
    <property type="term" value="F:DNA binding"/>
    <property type="evidence" value="ECO:0007669"/>
    <property type="project" value="UniProtKB-KW"/>
</dbReference>
<name>A0A285U1V4_9HYPH</name>
<organism evidence="6 7">
    <name type="scientific">Rhizobium subbaraonis</name>
    <dbReference type="NCBI Taxonomy" id="908946"/>
    <lineage>
        <taxon>Bacteria</taxon>
        <taxon>Pseudomonadati</taxon>
        <taxon>Pseudomonadota</taxon>
        <taxon>Alphaproteobacteria</taxon>
        <taxon>Hyphomicrobiales</taxon>
        <taxon>Rhizobiaceae</taxon>
        <taxon>Rhizobium/Agrobacterium group</taxon>
        <taxon>Rhizobium</taxon>
    </lineage>
</organism>
<keyword evidence="7" id="KW-1185">Reference proteome</keyword>
<dbReference type="Proteomes" id="UP000219167">
    <property type="component" value="Unassembled WGS sequence"/>
</dbReference>
<dbReference type="InterPro" id="IPR011711">
    <property type="entry name" value="GntR_C"/>
</dbReference>
<evidence type="ECO:0000313" key="7">
    <source>
        <dbReference type="Proteomes" id="UP000219167"/>
    </source>
</evidence>
<dbReference type="SMART" id="SM00345">
    <property type="entry name" value="HTH_GNTR"/>
    <property type="match status" value="2"/>
</dbReference>
<dbReference type="OrthoDB" id="7005926at2"/>
<evidence type="ECO:0000256" key="4">
    <source>
        <dbReference type="SAM" id="MobiDB-lite"/>
    </source>
</evidence>
<evidence type="ECO:0000256" key="2">
    <source>
        <dbReference type="ARBA" id="ARBA00023125"/>
    </source>
</evidence>
<dbReference type="Pfam" id="PF00392">
    <property type="entry name" value="GntR"/>
    <property type="match status" value="1"/>
</dbReference>
<dbReference type="GO" id="GO:0003700">
    <property type="term" value="F:DNA-binding transcription factor activity"/>
    <property type="evidence" value="ECO:0007669"/>
    <property type="project" value="InterPro"/>
</dbReference>
<protein>
    <submittedName>
        <fullName evidence="6">DNA-binding GntR family transcriptional regulator</fullName>
    </submittedName>
</protein>
<dbReference type="RefSeq" id="WP_097136275.1">
    <property type="nucleotide sequence ID" value="NZ_OBQD01000002.1"/>
</dbReference>
<keyword evidence="2 6" id="KW-0238">DNA-binding</keyword>
<keyword evidence="3" id="KW-0804">Transcription</keyword>
<dbReference type="InterPro" id="IPR036388">
    <property type="entry name" value="WH-like_DNA-bd_sf"/>
</dbReference>
<dbReference type="InterPro" id="IPR036390">
    <property type="entry name" value="WH_DNA-bd_sf"/>
</dbReference>
<reference evidence="6 7" key="1">
    <citation type="submission" date="2017-08" db="EMBL/GenBank/DDBJ databases">
        <authorList>
            <person name="de Groot N.N."/>
        </authorList>
    </citation>
    <scope>NUCLEOTIDE SEQUENCE [LARGE SCALE GENOMIC DNA]</scope>
    <source>
        <strain evidence="6 7">JC85</strain>
    </source>
</reference>
<dbReference type="SUPFAM" id="SSF48008">
    <property type="entry name" value="GntR ligand-binding domain-like"/>
    <property type="match status" value="1"/>
</dbReference>
<keyword evidence="1" id="KW-0805">Transcription regulation</keyword>
<gene>
    <name evidence="6" type="ORF">SAMN05892877_102145</name>
</gene>
<evidence type="ECO:0000313" key="6">
    <source>
        <dbReference type="EMBL" id="SOC35809.1"/>
    </source>
</evidence>
<proteinExistence type="predicted"/>
<accession>A0A285U1V4</accession>
<evidence type="ECO:0000259" key="5">
    <source>
        <dbReference type="PROSITE" id="PS50949"/>
    </source>
</evidence>
<feature type="region of interest" description="Disordered" evidence="4">
    <location>
        <begin position="1"/>
        <end position="29"/>
    </location>
</feature>
<evidence type="ECO:0000256" key="3">
    <source>
        <dbReference type="ARBA" id="ARBA00023163"/>
    </source>
</evidence>
<dbReference type="PANTHER" id="PTHR43537">
    <property type="entry name" value="TRANSCRIPTIONAL REGULATOR, GNTR FAMILY"/>
    <property type="match status" value="1"/>
</dbReference>